<comment type="similarity">
    <text evidence="7">Belongs to the glycosyl hydrolase 16 family.</text>
</comment>
<accession>A0ABD3HZA7</accession>
<name>A0ABD3HZA7_9MARC</name>
<keyword evidence="2 7" id="KW-0378">Hydrolase</keyword>
<comment type="function">
    <text evidence="7">Catalyzes xyloglucan endohydrolysis (XEH) and/or endotransglycosylation (XET). Cleaves and religates xyloglucan polymers, an essential constituent of the primary cell wall, and thereby participates in cell wall construction of growing tissues.</text>
</comment>
<dbReference type="InterPro" id="IPR013320">
    <property type="entry name" value="ConA-like_dom_sf"/>
</dbReference>
<comment type="subcellular location">
    <subcellularLocation>
        <location evidence="7">Secreted</location>
        <location evidence="7">Cell wall</location>
    </subcellularLocation>
    <subcellularLocation>
        <location evidence="7">Secreted</location>
        <location evidence="7">Extracellular space</location>
        <location evidence="7">Apoplast</location>
    </subcellularLocation>
</comment>
<evidence type="ECO:0000256" key="8">
    <source>
        <dbReference type="SAM" id="MobiDB-lite"/>
    </source>
</evidence>
<dbReference type="EC" id="2.4.1.207" evidence="7"/>
<feature type="region of interest" description="Disordered" evidence="8">
    <location>
        <begin position="1"/>
        <end position="20"/>
    </location>
</feature>
<keyword evidence="11" id="KW-1185">Reference proteome</keyword>
<dbReference type="Gene3D" id="2.60.120.200">
    <property type="match status" value="1"/>
</dbReference>
<feature type="active site" description="Proton donor" evidence="5">
    <location>
        <position position="132"/>
    </location>
</feature>
<dbReference type="InterPro" id="IPR044791">
    <property type="entry name" value="Beta-glucanase/XTH"/>
</dbReference>
<keyword evidence="7" id="KW-0964">Secreted</keyword>
<organism evidence="10 11">
    <name type="scientific">Riccia sorocarpa</name>
    <dbReference type="NCBI Taxonomy" id="122646"/>
    <lineage>
        <taxon>Eukaryota</taxon>
        <taxon>Viridiplantae</taxon>
        <taxon>Streptophyta</taxon>
        <taxon>Embryophyta</taxon>
        <taxon>Marchantiophyta</taxon>
        <taxon>Marchantiopsida</taxon>
        <taxon>Marchantiidae</taxon>
        <taxon>Marchantiales</taxon>
        <taxon>Ricciaceae</taxon>
        <taxon>Riccia</taxon>
    </lineage>
</organism>
<dbReference type="Proteomes" id="UP001633002">
    <property type="component" value="Unassembled WGS sequence"/>
</dbReference>
<evidence type="ECO:0000313" key="11">
    <source>
        <dbReference type="Proteomes" id="UP001633002"/>
    </source>
</evidence>
<dbReference type="GO" id="GO:0016798">
    <property type="term" value="F:hydrolase activity, acting on glycosyl bonds"/>
    <property type="evidence" value="ECO:0007669"/>
    <property type="project" value="UniProtKB-KW"/>
</dbReference>
<gene>
    <name evidence="10" type="ORF">R1sor_010205</name>
</gene>
<evidence type="ECO:0000313" key="10">
    <source>
        <dbReference type="EMBL" id="KAL3696129.1"/>
    </source>
</evidence>
<comment type="caution">
    <text evidence="10">The sequence shown here is derived from an EMBL/GenBank/DDBJ whole genome shotgun (WGS) entry which is preliminary data.</text>
</comment>
<dbReference type="GO" id="GO:0048046">
    <property type="term" value="C:apoplast"/>
    <property type="evidence" value="ECO:0007669"/>
    <property type="project" value="UniProtKB-SubCell"/>
</dbReference>
<dbReference type="PIRSF" id="PIRSF005604">
    <property type="entry name" value="XET"/>
    <property type="match status" value="1"/>
</dbReference>
<evidence type="ECO:0000256" key="6">
    <source>
        <dbReference type="PIRSR" id="PIRSR005604-2"/>
    </source>
</evidence>
<comment type="PTM">
    <text evidence="7">Contains at least one intrachain disulfide bond essential for its enzymatic activity.</text>
</comment>
<feature type="glycosylation site" description="N-linked (GlcNAc...) asparagine" evidence="6">
    <location>
        <position position="136"/>
    </location>
</feature>
<dbReference type="GO" id="GO:0071555">
    <property type="term" value="P:cell wall organization"/>
    <property type="evidence" value="ECO:0007669"/>
    <property type="project" value="UniProtKB-KW"/>
</dbReference>
<dbReference type="PANTHER" id="PTHR31062">
    <property type="entry name" value="XYLOGLUCAN ENDOTRANSGLUCOSYLASE/HYDROLASE PROTEIN 8-RELATED"/>
    <property type="match status" value="1"/>
</dbReference>
<keyword evidence="7" id="KW-0134">Cell wall</keyword>
<dbReference type="GO" id="GO:0016762">
    <property type="term" value="F:xyloglucan:xyloglucosyl transferase activity"/>
    <property type="evidence" value="ECO:0007669"/>
    <property type="project" value="UniProtKB-EC"/>
</dbReference>
<evidence type="ECO:0000256" key="7">
    <source>
        <dbReference type="RuleBase" id="RU361120"/>
    </source>
</evidence>
<dbReference type="PROSITE" id="PS51762">
    <property type="entry name" value="GH16_2"/>
    <property type="match status" value="1"/>
</dbReference>
<dbReference type="InterPro" id="IPR010713">
    <property type="entry name" value="XET_C"/>
</dbReference>
<evidence type="ECO:0000256" key="5">
    <source>
        <dbReference type="PIRSR" id="PIRSR005604-1"/>
    </source>
</evidence>
<keyword evidence="7" id="KW-0052">Apoplast</keyword>
<dbReference type="AlphaFoldDB" id="A0ABD3HZA7"/>
<keyword evidence="7" id="KW-0961">Cell wall biogenesis/degradation</keyword>
<dbReference type="InterPro" id="IPR000757">
    <property type="entry name" value="Beta-glucanase-like"/>
</dbReference>
<keyword evidence="1 7" id="KW-0808">Transferase</keyword>
<sequence length="316" mass="35461">MFELLQSHKSMLKPKKDGTGGSRRLTIRMDSSLAHVFFCLAVFIHVGKCSAGEPFASVFTTKNWGNIVTDDSTGNVQAILTRETGVEFETMKTYLGGSFSVKAKLVPGNSAGTVSAFYLISYDNNHDEIDMEFLGNVSGQPYVLHTNLFANGVGKREQQVYLTFDPTANYHTYSIIWNHRLITWSVDGTPIRVHKNIEAQAPGSFPFSKGLHVAGCIYEGSTWATRGGRDPINWNDAPFVVNFQNFDFDACEVQNGDASSCRGNYGNWWDGPQYQSLSSDQINQLRSYRQQYQIYDYCTDKSRNPTPPIECQYNEP</sequence>
<dbReference type="EMBL" id="JBJQOH010000002">
    <property type="protein sequence ID" value="KAL3696129.1"/>
    <property type="molecule type" value="Genomic_DNA"/>
</dbReference>
<evidence type="ECO:0000256" key="1">
    <source>
        <dbReference type="ARBA" id="ARBA00022679"/>
    </source>
</evidence>
<protein>
    <recommendedName>
        <fullName evidence="7">Xyloglucan endotransglucosylase/hydrolase</fullName>
        <ecNumber evidence="7">2.4.1.207</ecNumber>
    </recommendedName>
</protein>
<dbReference type="Pfam" id="PF00722">
    <property type="entry name" value="Glyco_hydro_16"/>
    <property type="match status" value="1"/>
</dbReference>
<keyword evidence="3" id="KW-1015">Disulfide bond</keyword>
<evidence type="ECO:0000256" key="2">
    <source>
        <dbReference type="ARBA" id="ARBA00022801"/>
    </source>
</evidence>
<evidence type="ECO:0000259" key="9">
    <source>
        <dbReference type="PROSITE" id="PS51762"/>
    </source>
</evidence>
<proteinExistence type="inferred from homology"/>
<feature type="active site" description="Nucleophile" evidence="5">
    <location>
        <position position="128"/>
    </location>
</feature>
<dbReference type="Pfam" id="PF06955">
    <property type="entry name" value="XET_C"/>
    <property type="match status" value="1"/>
</dbReference>
<dbReference type="SUPFAM" id="SSF49899">
    <property type="entry name" value="Concanavalin A-like lectins/glucanases"/>
    <property type="match status" value="1"/>
</dbReference>
<dbReference type="InterPro" id="IPR016455">
    <property type="entry name" value="XTH"/>
</dbReference>
<keyword evidence="4 7" id="KW-0326">Glycosidase</keyword>
<evidence type="ECO:0000256" key="3">
    <source>
        <dbReference type="ARBA" id="ARBA00023157"/>
    </source>
</evidence>
<feature type="domain" description="GH16" evidence="9">
    <location>
        <begin position="53"/>
        <end position="243"/>
    </location>
</feature>
<evidence type="ECO:0000256" key="4">
    <source>
        <dbReference type="ARBA" id="ARBA00023295"/>
    </source>
</evidence>
<reference evidence="10 11" key="1">
    <citation type="submission" date="2024-09" db="EMBL/GenBank/DDBJ databases">
        <title>Chromosome-scale assembly of Riccia sorocarpa.</title>
        <authorList>
            <person name="Paukszto L."/>
        </authorList>
    </citation>
    <scope>NUCLEOTIDE SEQUENCE [LARGE SCALE GENOMIC DNA]</scope>
    <source>
        <strain evidence="10">LP-2024</strain>
        <tissue evidence="10">Aerial parts of the thallus</tissue>
    </source>
</reference>